<proteinExistence type="predicted"/>
<organism evidence="3 4">
    <name type="scientific">Zizania palustris</name>
    <name type="common">Northern wild rice</name>
    <dbReference type="NCBI Taxonomy" id="103762"/>
    <lineage>
        <taxon>Eukaryota</taxon>
        <taxon>Viridiplantae</taxon>
        <taxon>Streptophyta</taxon>
        <taxon>Embryophyta</taxon>
        <taxon>Tracheophyta</taxon>
        <taxon>Spermatophyta</taxon>
        <taxon>Magnoliopsida</taxon>
        <taxon>Liliopsida</taxon>
        <taxon>Poales</taxon>
        <taxon>Poaceae</taxon>
        <taxon>BOP clade</taxon>
        <taxon>Oryzoideae</taxon>
        <taxon>Oryzeae</taxon>
        <taxon>Zizaniinae</taxon>
        <taxon>Zizania</taxon>
    </lineage>
</organism>
<accession>A0A8J5SGT1</accession>
<feature type="transmembrane region" description="Helical" evidence="1">
    <location>
        <begin position="103"/>
        <end position="123"/>
    </location>
</feature>
<protein>
    <submittedName>
        <fullName evidence="3">Uncharacterized protein</fullName>
    </submittedName>
</protein>
<comment type="caution">
    <text evidence="3">The sequence shown here is derived from an EMBL/GenBank/DDBJ whole genome shotgun (WGS) entry which is preliminary data.</text>
</comment>
<sequence length="136" mass="15535">MELTCWSFLTLHLLHGQLAAGRRRSTDEARTAAGMRCWIWLRRGWAPSCIFGSTGFIRFLISYTAFPIILSFLHNNTAFQRKNMWMLQLYYSMFALADDPKTYMRFMGWHIGLVVGSVAVIVAQKGGLLANLRNLA</sequence>
<keyword evidence="1" id="KW-0812">Transmembrane</keyword>
<dbReference type="AlphaFoldDB" id="A0A8J5SGT1"/>
<keyword evidence="1" id="KW-0472">Membrane</keyword>
<feature type="transmembrane region" description="Helical" evidence="1">
    <location>
        <begin position="45"/>
        <end position="70"/>
    </location>
</feature>
<dbReference type="Proteomes" id="UP000729402">
    <property type="component" value="Unassembled WGS sequence"/>
</dbReference>
<evidence type="ECO:0000256" key="1">
    <source>
        <dbReference type="SAM" id="Phobius"/>
    </source>
</evidence>
<feature type="chain" id="PRO_5035206401" evidence="2">
    <location>
        <begin position="20"/>
        <end position="136"/>
    </location>
</feature>
<keyword evidence="1" id="KW-1133">Transmembrane helix</keyword>
<reference evidence="3" key="2">
    <citation type="submission" date="2021-02" db="EMBL/GenBank/DDBJ databases">
        <authorList>
            <person name="Kimball J.A."/>
            <person name="Haas M.W."/>
            <person name="Macchietto M."/>
            <person name="Kono T."/>
            <person name="Duquette J."/>
            <person name="Shao M."/>
        </authorList>
    </citation>
    <scope>NUCLEOTIDE SEQUENCE</scope>
    <source>
        <tissue evidence="3">Fresh leaf tissue</tissue>
    </source>
</reference>
<dbReference type="EMBL" id="JAAALK010000283">
    <property type="protein sequence ID" value="KAG8075836.1"/>
    <property type="molecule type" value="Genomic_DNA"/>
</dbReference>
<evidence type="ECO:0000313" key="4">
    <source>
        <dbReference type="Proteomes" id="UP000729402"/>
    </source>
</evidence>
<evidence type="ECO:0000313" key="3">
    <source>
        <dbReference type="EMBL" id="KAG8075836.1"/>
    </source>
</evidence>
<keyword evidence="4" id="KW-1185">Reference proteome</keyword>
<gene>
    <name evidence="3" type="ORF">GUJ93_ZPchr0006g43672</name>
</gene>
<evidence type="ECO:0000256" key="2">
    <source>
        <dbReference type="SAM" id="SignalP"/>
    </source>
</evidence>
<reference evidence="3" key="1">
    <citation type="journal article" date="2021" name="bioRxiv">
        <title>Whole Genome Assembly and Annotation of Northern Wild Rice, Zizania palustris L., Supports a Whole Genome Duplication in the Zizania Genus.</title>
        <authorList>
            <person name="Haas M."/>
            <person name="Kono T."/>
            <person name="Macchietto M."/>
            <person name="Millas R."/>
            <person name="McGilp L."/>
            <person name="Shao M."/>
            <person name="Duquette J."/>
            <person name="Hirsch C.N."/>
            <person name="Kimball J."/>
        </authorList>
    </citation>
    <scope>NUCLEOTIDE SEQUENCE</scope>
    <source>
        <tissue evidence="3">Fresh leaf tissue</tissue>
    </source>
</reference>
<feature type="signal peptide" evidence="2">
    <location>
        <begin position="1"/>
        <end position="19"/>
    </location>
</feature>
<keyword evidence="2" id="KW-0732">Signal</keyword>
<name>A0A8J5SGT1_ZIZPA</name>